<evidence type="ECO:0000256" key="4">
    <source>
        <dbReference type="ARBA" id="ARBA00022777"/>
    </source>
</evidence>
<gene>
    <name evidence="8" type="primary">cmk</name>
    <name evidence="10" type="ORF">J120_01700</name>
</gene>
<evidence type="ECO:0000256" key="1">
    <source>
        <dbReference type="ARBA" id="ARBA00009427"/>
    </source>
</evidence>
<keyword evidence="11" id="KW-1185">Reference proteome</keyword>
<comment type="caution">
    <text evidence="10">The sequence shown here is derived from an EMBL/GenBank/DDBJ whole genome shotgun (WGS) entry which is preliminary data.</text>
</comment>
<dbReference type="EMBL" id="ARQD01000001">
    <property type="protein sequence ID" value="KIX85638.1"/>
    <property type="molecule type" value="Genomic_DNA"/>
</dbReference>
<dbReference type="GO" id="GO:0006220">
    <property type="term" value="P:pyrimidine nucleotide metabolic process"/>
    <property type="evidence" value="ECO:0007669"/>
    <property type="project" value="UniProtKB-UniRule"/>
</dbReference>
<comment type="similarity">
    <text evidence="1 8">Belongs to the cytidylate kinase family. Type 1 subfamily.</text>
</comment>
<feature type="domain" description="Cytidylate kinase" evidence="9">
    <location>
        <begin position="3"/>
        <end position="218"/>
    </location>
</feature>
<dbReference type="GO" id="GO:0005737">
    <property type="term" value="C:cytoplasm"/>
    <property type="evidence" value="ECO:0007669"/>
    <property type="project" value="UniProtKB-SubCell"/>
</dbReference>
<comment type="catalytic activity">
    <reaction evidence="6 8">
        <text>dCMP + ATP = dCDP + ADP</text>
        <dbReference type="Rhea" id="RHEA:25094"/>
        <dbReference type="ChEBI" id="CHEBI:30616"/>
        <dbReference type="ChEBI" id="CHEBI:57566"/>
        <dbReference type="ChEBI" id="CHEBI:58593"/>
        <dbReference type="ChEBI" id="CHEBI:456216"/>
        <dbReference type="EC" id="2.7.4.25"/>
    </reaction>
</comment>
<dbReference type="InterPro" id="IPR027417">
    <property type="entry name" value="P-loop_NTPase"/>
</dbReference>
<evidence type="ECO:0000256" key="6">
    <source>
        <dbReference type="ARBA" id="ARBA00047615"/>
    </source>
</evidence>
<dbReference type="GO" id="GO:0036431">
    <property type="term" value="F:dCMP kinase activity"/>
    <property type="evidence" value="ECO:0007669"/>
    <property type="project" value="InterPro"/>
</dbReference>
<sequence length="221" mass="25383">MIITIDGPSVSGKSTVARLVAERLKIYYLNTGLLFRAVAYILHIRDQYTRMTIARVSEHELHSIYFLYTYDSQAQERILFKTIDITPHLKNEEIDALSSIISTLPYVRTYVNEIARAIVKSNDSVVDGRDAGTIMFPEAEYKFFLTAELTVRAERWIKDQAEKSHIYTLEQAKNILIERDQRDSTRAIAPLVIPENAYVIDSTHMTLENVITTIIDKVLKK</sequence>
<dbReference type="EC" id="2.7.4.25" evidence="8"/>
<dbReference type="GO" id="GO:0036430">
    <property type="term" value="F:CMP kinase activity"/>
    <property type="evidence" value="ECO:0007669"/>
    <property type="project" value="RHEA"/>
</dbReference>
<accession>A0A0D2JMT8</accession>
<dbReference type="Proteomes" id="UP000032214">
    <property type="component" value="Unassembled WGS sequence"/>
</dbReference>
<dbReference type="InterPro" id="IPR011994">
    <property type="entry name" value="Cytidylate_kinase_dom"/>
</dbReference>
<dbReference type="Pfam" id="PF02224">
    <property type="entry name" value="Cytidylate_kin"/>
    <property type="match status" value="1"/>
</dbReference>
<evidence type="ECO:0000259" key="9">
    <source>
        <dbReference type="Pfam" id="PF02224"/>
    </source>
</evidence>
<dbReference type="NCBIfam" id="TIGR00017">
    <property type="entry name" value="cmk"/>
    <property type="match status" value="1"/>
</dbReference>
<dbReference type="InterPro" id="IPR003136">
    <property type="entry name" value="Cytidylate_kin"/>
</dbReference>
<dbReference type="SUPFAM" id="SSF52540">
    <property type="entry name" value="P-loop containing nucleoside triphosphate hydrolases"/>
    <property type="match status" value="1"/>
</dbReference>
<dbReference type="CDD" id="cd02020">
    <property type="entry name" value="CMPK"/>
    <property type="match status" value="1"/>
</dbReference>
<reference evidence="10 11" key="1">
    <citation type="journal article" date="2013" name="Proc. Natl. Acad. Sci. U.S.A.">
        <title>Candidate phylum TM6 genome recovered from a hospital sink biofilm provides genomic insights into this uncultivated phylum.</title>
        <authorList>
            <person name="McLean J.S."/>
            <person name="Lombardo M.J."/>
            <person name="Badger J.H."/>
            <person name="Edlund A."/>
            <person name="Novotny M."/>
            <person name="Yee-Greenbaum J."/>
            <person name="Vyahhi N."/>
            <person name="Hall A.P."/>
            <person name="Yang Y."/>
            <person name="Dupont C.L."/>
            <person name="Ziegler M.G."/>
            <person name="Chitsaz H."/>
            <person name="Allen A.E."/>
            <person name="Yooseph S."/>
            <person name="Tesler G."/>
            <person name="Pevzner P.A."/>
            <person name="Friedman R.M."/>
            <person name="Nealson K.H."/>
            <person name="Venter J.C."/>
            <person name="Lasken R.S."/>
        </authorList>
    </citation>
    <scope>NUCLEOTIDE SEQUENCE [LARGE SCALE GENOMIC DNA]</scope>
    <source>
        <strain evidence="10 11">TM6SC1</strain>
    </source>
</reference>
<keyword evidence="5 8" id="KW-0067">ATP-binding</keyword>
<evidence type="ECO:0000313" key="10">
    <source>
        <dbReference type="EMBL" id="KIX85638.1"/>
    </source>
</evidence>
<proteinExistence type="inferred from homology"/>
<keyword evidence="3 8" id="KW-0547">Nucleotide-binding</keyword>
<keyword evidence="2 8" id="KW-0808">Transferase</keyword>
<keyword evidence="8" id="KW-0963">Cytoplasm</keyword>
<dbReference type="HAMAP" id="MF_00238">
    <property type="entry name" value="Cytidyl_kinase_type1"/>
    <property type="match status" value="1"/>
</dbReference>
<dbReference type="AlphaFoldDB" id="A0A0D2JMT8"/>
<organism evidence="10 11">
    <name type="scientific">candidate division TM6 bacterium JCVI TM6SC1</name>
    <dbReference type="NCBI Taxonomy" id="1306947"/>
    <lineage>
        <taxon>Bacteria</taxon>
        <taxon>Candidatus Babelota</taxon>
        <taxon>Vermiphilus</taxon>
    </lineage>
</organism>
<dbReference type="eggNOG" id="COG0283">
    <property type="taxonomic scope" value="Bacteria"/>
</dbReference>
<comment type="caution">
    <text evidence="8">Lacks conserved residue(s) required for the propagation of feature annotation.</text>
</comment>
<evidence type="ECO:0000313" key="11">
    <source>
        <dbReference type="Proteomes" id="UP000032214"/>
    </source>
</evidence>
<evidence type="ECO:0000256" key="3">
    <source>
        <dbReference type="ARBA" id="ARBA00022741"/>
    </source>
</evidence>
<name>A0A0D2JMT8_9BACT</name>
<dbReference type="Gene3D" id="3.40.50.300">
    <property type="entry name" value="P-loop containing nucleotide triphosphate hydrolases"/>
    <property type="match status" value="1"/>
</dbReference>
<evidence type="ECO:0000256" key="7">
    <source>
        <dbReference type="ARBA" id="ARBA00048478"/>
    </source>
</evidence>
<keyword evidence="4 8" id="KW-0418">Kinase</keyword>
<evidence type="ECO:0000256" key="8">
    <source>
        <dbReference type="HAMAP-Rule" id="MF_00238"/>
    </source>
</evidence>
<protein>
    <recommendedName>
        <fullName evidence="8">Cytidylate kinase</fullName>
        <shortName evidence="8">CK</shortName>
        <ecNumber evidence="8">2.7.4.25</ecNumber>
    </recommendedName>
    <alternativeName>
        <fullName evidence="8">Cytidine monophosphate kinase</fullName>
        <shortName evidence="8">CMP kinase</shortName>
    </alternativeName>
</protein>
<evidence type="ECO:0000256" key="5">
    <source>
        <dbReference type="ARBA" id="ARBA00022840"/>
    </source>
</evidence>
<evidence type="ECO:0000256" key="2">
    <source>
        <dbReference type="ARBA" id="ARBA00022679"/>
    </source>
</evidence>
<dbReference type="STRING" id="1306947.J120_01700"/>
<dbReference type="GO" id="GO:0005524">
    <property type="term" value="F:ATP binding"/>
    <property type="evidence" value="ECO:0007669"/>
    <property type="project" value="UniProtKB-UniRule"/>
</dbReference>
<comment type="subcellular location">
    <subcellularLocation>
        <location evidence="8">Cytoplasm</location>
    </subcellularLocation>
</comment>
<comment type="catalytic activity">
    <reaction evidence="7 8">
        <text>CMP + ATP = CDP + ADP</text>
        <dbReference type="Rhea" id="RHEA:11600"/>
        <dbReference type="ChEBI" id="CHEBI:30616"/>
        <dbReference type="ChEBI" id="CHEBI:58069"/>
        <dbReference type="ChEBI" id="CHEBI:60377"/>
        <dbReference type="ChEBI" id="CHEBI:456216"/>
        <dbReference type="EC" id="2.7.4.25"/>
    </reaction>
</comment>